<evidence type="ECO:0000256" key="2">
    <source>
        <dbReference type="SAM" id="SignalP"/>
    </source>
</evidence>
<dbReference type="Proteomes" id="UP000230233">
    <property type="component" value="Chromosome II"/>
</dbReference>
<organism evidence="3 4">
    <name type="scientific">Caenorhabditis nigoni</name>
    <dbReference type="NCBI Taxonomy" id="1611254"/>
    <lineage>
        <taxon>Eukaryota</taxon>
        <taxon>Metazoa</taxon>
        <taxon>Ecdysozoa</taxon>
        <taxon>Nematoda</taxon>
        <taxon>Chromadorea</taxon>
        <taxon>Rhabditida</taxon>
        <taxon>Rhabditina</taxon>
        <taxon>Rhabditomorpha</taxon>
        <taxon>Rhabditoidea</taxon>
        <taxon>Rhabditidae</taxon>
        <taxon>Peloderinae</taxon>
        <taxon>Caenorhabditis</taxon>
    </lineage>
</organism>
<evidence type="ECO:0000313" key="4">
    <source>
        <dbReference type="Proteomes" id="UP000230233"/>
    </source>
</evidence>
<reference evidence="4" key="1">
    <citation type="submission" date="2017-10" db="EMBL/GenBank/DDBJ databases">
        <title>Rapid genome shrinkage in a self-fertile nematode reveals novel sperm competition proteins.</title>
        <authorList>
            <person name="Yin D."/>
            <person name="Schwarz E.M."/>
            <person name="Thomas C.G."/>
            <person name="Felde R.L."/>
            <person name="Korf I.F."/>
            <person name="Cutter A.D."/>
            <person name="Schartner C.M."/>
            <person name="Ralston E.J."/>
            <person name="Meyer B.J."/>
            <person name="Haag E.S."/>
        </authorList>
    </citation>
    <scope>NUCLEOTIDE SEQUENCE [LARGE SCALE GENOMIC DNA]</scope>
    <source>
        <strain evidence="4">JU1422</strain>
    </source>
</reference>
<comment type="caution">
    <text evidence="3">The sequence shown here is derived from an EMBL/GenBank/DDBJ whole genome shotgun (WGS) entry which is preliminary data.</text>
</comment>
<accession>A0A2G5V2C0</accession>
<feature type="chain" id="PRO_5013593023" evidence="2">
    <location>
        <begin position="20"/>
        <end position="93"/>
    </location>
</feature>
<dbReference type="AlphaFoldDB" id="A0A2G5V2C0"/>
<proteinExistence type="predicted"/>
<evidence type="ECO:0000313" key="3">
    <source>
        <dbReference type="EMBL" id="PIC45880.1"/>
    </source>
</evidence>
<keyword evidence="4" id="KW-1185">Reference proteome</keyword>
<dbReference type="OrthoDB" id="10533243at2759"/>
<evidence type="ECO:0000256" key="1">
    <source>
        <dbReference type="SAM" id="MobiDB-lite"/>
    </source>
</evidence>
<feature type="region of interest" description="Disordered" evidence="1">
    <location>
        <begin position="24"/>
        <end position="43"/>
    </location>
</feature>
<gene>
    <name evidence="3" type="primary">Cni-R06F6.14</name>
    <name evidence="3" type="synonym">Cnig_chr_II.g5753</name>
    <name evidence="3" type="ORF">B9Z55_005753</name>
</gene>
<feature type="signal peptide" evidence="2">
    <location>
        <begin position="1"/>
        <end position="19"/>
    </location>
</feature>
<feature type="compositionally biased region" description="Low complexity" evidence="1">
    <location>
        <begin position="29"/>
        <end position="43"/>
    </location>
</feature>
<name>A0A2G5V2C0_9PELO</name>
<sequence>MRSLVLFFLLIVTISTVFGQYDESADSGDSVISLEDPSSSSSEEIIGEGVIVEEGSGDGSGNGPIEQIHIFGILPGPGDIRKKRSIMDVLGRK</sequence>
<keyword evidence="2" id="KW-0732">Signal</keyword>
<protein>
    <submittedName>
        <fullName evidence="3">Uncharacterized protein</fullName>
    </submittedName>
</protein>
<dbReference type="EMBL" id="PDUG01000002">
    <property type="protein sequence ID" value="PIC45880.1"/>
    <property type="molecule type" value="Genomic_DNA"/>
</dbReference>